<dbReference type="Proteomes" id="UP001279734">
    <property type="component" value="Unassembled WGS sequence"/>
</dbReference>
<accession>A0AAD3XYA4</accession>
<sequence>MDRRAEQNVMHAMLRVVSDFKFIVLKRQQIGHKYAVSAAFSCFYSSRPFQGGLNLKQKEFRSEAGESF</sequence>
<comment type="caution">
    <text evidence="1">The sequence shown here is derived from an EMBL/GenBank/DDBJ whole genome shotgun (WGS) entry which is preliminary data.</text>
</comment>
<evidence type="ECO:0000313" key="2">
    <source>
        <dbReference type="Proteomes" id="UP001279734"/>
    </source>
</evidence>
<protein>
    <submittedName>
        <fullName evidence="1">Uncharacterized protein</fullName>
    </submittedName>
</protein>
<proteinExistence type="predicted"/>
<reference evidence="1" key="1">
    <citation type="submission" date="2023-05" db="EMBL/GenBank/DDBJ databases">
        <title>Nepenthes gracilis genome sequencing.</title>
        <authorList>
            <person name="Fukushima K."/>
        </authorList>
    </citation>
    <scope>NUCLEOTIDE SEQUENCE</scope>
    <source>
        <strain evidence="1">SING2019-196</strain>
    </source>
</reference>
<keyword evidence="2" id="KW-1185">Reference proteome</keyword>
<dbReference type="EMBL" id="BSYO01000022">
    <property type="protein sequence ID" value="GMH20804.1"/>
    <property type="molecule type" value="Genomic_DNA"/>
</dbReference>
<dbReference type="AlphaFoldDB" id="A0AAD3XYA4"/>
<organism evidence="1 2">
    <name type="scientific">Nepenthes gracilis</name>
    <name type="common">Slender pitcher plant</name>
    <dbReference type="NCBI Taxonomy" id="150966"/>
    <lineage>
        <taxon>Eukaryota</taxon>
        <taxon>Viridiplantae</taxon>
        <taxon>Streptophyta</taxon>
        <taxon>Embryophyta</taxon>
        <taxon>Tracheophyta</taxon>
        <taxon>Spermatophyta</taxon>
        <taxon>Magnoliopsida</taxon>
        <taxon>eudicotyledons</taxon>
        <taxon>Gunneridae</taxon>
        <taxon>Pentapetalae</taxon>
        <taxon>Caryophyllales</taxon>
        <taxon>Nepenthaceae</taxon>
        <taxon>Nepenthes</taxon>
    </lineage>
</organism>
<evidence type="ECO:0000313" key="1">
    <source>
        <dbReference type="EMBL" id="GMH20804.1"/>
    </source>
</evidence>
<name>A0AAD3XYA4_NEPGR</name>
<gene>
    <name evidence="1" type="ORF">Nepgr_022646</name>
</gene>